<evidence type="ECO:0000313" key="1">
    <source>
        <dbReference type="EMBL" id="KPC54475.1"/>
    </source>
</evidence>
<comment type="caution">
    <text evidence="1">The sequence shown here is derived from an EMBL/GenBank/DDBJ whole genome shotgun (WGS) entry which is preliminary data.</text>
</comment>
<keyword evidence="1" id="KW-0378">Hydrolase</keyword>
<name>A0A0N0XM87_9NEIS</name>
<dbReference type="SUPFAM" id="SSF56784">
    <property type="entry name" value="HAD-like"/>
    <property type="match status" value="1"/>
</dbReference>
<protein>
    <submittedName>
        <fullName evidence="1">Haloacid dehalogenase-like hydrolase</fullName>
    </submittedName>
</protein>
<gene>
    <name evidence="1" type="ORF">WG78_02830</name>
</gene>
<sequence>MKVACIDLEGVLVPELWPHISRHTGIAALNRTTREEPDYPKLMRARIEALRENNLRLSDVRAIVSMLQPYRDARRFLDVLARDRAVFIVSDCFEELAESFLPGLGYPRLMAHRLDTDADGFITQCRFAQRQGKQDVVNTLIRDGIDVLAVGDALNDIGMLKAATYGYLLRPSPTTVALAGDLPVADSLAEVLVRLQQDQLAHALI</sequence>
<proteinExistence type="predicted"/>
<dbReference type="AlphaFoldDB" id="A0A0N0XM87"/>
<dbReference type="Gene3D" id="3.90.1470.10">
    <property type="entry name" value="thrh gene product, domain 2"/>
    <property type="match status" value="1"/>
</dbReference>
<dbReference type="GO" id="GO:0016787">
    <property type="term" value="F:hydrolase activity"/>
    <property type="evidence" value="ECO:0007669"/>
    <property type="project" value="UniProtKB-KW"/>
</dbReference>
<accession>A0A0N0XM87</accession>
<dbReference type="InterPro" id="IPR036412">
    <property type="entry name" value="HAD-like_sf"/>
</dbReference>
<dbReference type="RefSeq" id="WP_053936636.1">
    <property type="nucleotide sequence ID" value="NZ_LAQT01000002.1"/>
</dbReference>
<dbReference type="InterPro" id="IPR023214">
    <property type="entry name" value="HAD_sf"/>
</dbReference>
<dbReference type="STRING" id="857265.WG78_02830"/>
<organism evidence="1 2">
    <name type="scientific">Amantichitinum ursilacus</name>
    <dbReference type="NCBI Taxonomy" id="857265"/>
    <lineage>
        <taxon>Bacteria</taxon>
        <taxon>Pseudomonadati</taxon>
        <taxon>Pseudomonadota</taxon>
        <taxon>Betaproteobacteria</taxon>
        <taxon>Neisseriales</taxon>
        <taxon>Chitinibacteraceae</taxon>
        <taxon>Amantichitinum</taxon>
    </lineage>
</organism>
<keyword evidence="2" id="KW-1185">Reference proteome</keyword>
<dbReference type="NCBIfam" id="NF010109">
    <property type="entry name" value="PRK13582.1"/>
    <property type="match status" value="1"/>
</dbReference>
<dbReference type="EMBL" id="LAQT01000002">
    <property type="protein sequence ID" value="KPC54475.1"/>
    <property type="molecule type" value="Genomic_DNA"/>
</dbReference>
<evidence type="ECO:0000313" key="2">
    <source>
        <dbReference type="Proteomes" id="UP000037939"/>
    </source>
</evidence>
<dbReference type="Proteomes" id="UP000037939">
    <property type="component" value="Unassembled WGS sequence"/>
</dbReference>
<dbReference type="Gene3D" id="3.40.50.1000">
    <property type="entry name" value="HAD superfamily/HAD-like"/>
    <property type="match status" value="1"/>
</dbReference>
<reference evidence="1 2" key="1">
    <citation type="submission" date="2015-07" db="EMBL/GenBank/DDBJ databases">
        <title>Draft genome sequence of the Amantichitinum ursilacus IGB-41, a new chitin-degrading bacterium.</title>
        <authorList>
            <person name="Kirstahler P."/>
            <person name="Guenther M."/>
            <person name="Grumaz C."/>
            <person name="Rupp S."/>
            <person name="Zibek S."/>
            <person name="Sohn K."/>
        </authorList>
    </citation>
    <scope>NUCLEOTIDE SEQUENCE [LARGE SCALE GENOMIC DNA]</scope>
    <source>
        <strain evidence="1 2">IGB-41</strain>
    </source>
</reference>
<dbReference type="OrthoDB" id="9801134at2"/>
<dbReference type="Pfam" id="PF00702">
    <property type="entry name" value="Hydrolase"/>
    <property type="match status" value="1"/>
</dbReference>